<feature type="binding site" evidence="4">
    <location>
        <position position="54"/>
    </location>
    <ligand>
        <name>substrate</name>
    </ligand>
</feature>
<dbReference type="GO" id="GO:0030272">
    <property type="term" value="F:5-formyltetrahydrofolate cyclo-ligase activity"/>
    <property type="evidence" value="ECO:0007669"/>
    <property type="project" value="UniProtKB-EC"/>
</dbReference>
<dbReference type="EMBL" id="CP035282">
    <property type="protein sequence ID" value="QAT60910.1"/>
    <property type="molecule type" value="Genomic_DNA"/>
</dbReference>
<dbReference type="PIRSF" id="PIRSF006806">
    <property type="entry name" value="FTHF_cligase"/>
    <property type="match status" value="1"/>
</dbReference>
<evidence type="ECO:0000313" key="6">
    <source>
        <dbReference type="EMBL" id="QAT60910.1"/>
    </source>
</evidence>
<dbReference type="GO" id="GO:0009396">
    <property type="term" value="P:folic acid-containing compound biosynthetic process"/>
    <property type="evidence" value="ECO:0007669"/>
    <property type="project" value="TreeGrafter"/>
</dbReference>
<feature type="binding site" evidence="4">
    <location>
        <begin position="134"/>
        <end position="142"/>
    </location>
    <ligand>
        <name>ATP</name>
        <dbReference type="ChEBI" id="CHEBI:30616"/>
    </ligand>
</feature>
<dbReference type="Gene3D" id="3.40.50.10420">
    <property type="entry name" value="NagB/RpiA/CoA transferase-like"/>
    <property type="match status" value="1"/>
</dbReference>
<protein>
    <recommendedName>
        <fullName evidence="5">5-formyltetrahydrofolate cyclo-ligase</fullName>
        <ecNumber evidence="5">6.3.3.2</ecNumber>
    </recommendedName>
</protein>
<dbReference type="KEGG" id="spoa:EQM13_04600"/>
<dbReference type="InterPro" id="IPR037171">
    <property type="entry name" value="NagB/RpiA_transferase-like"/>
</dbReference>
<evidence type="ECO:0000256" key="1">
    <source>
        <dbReference type="ARBA" id="ARBA00010638"/>
    </source>
</evidence>
<feature type="binding site" evidence="4">
    <location>
        <position position="49"/>
    </location>
    <ligand>
        <name>substrate</name>
    </ligand>
</feature>
<comment type="catalytic activity">
    <reaction evidence="5">
        <text>(6S)-5-formyl-5,6,7,8-tetrahydrofolate + ATP = (6R)-5,10-methenyltetrahydrofolate + ADP + phosphate</text>
        <dbReference type="Rhea" id="RHEA:10488"/>
        <dbReference type="ChEBI" id="CHEBI:30616"/>
        <dbReference type="ChEBI" id="CHEBI:43474"/>
        <dbReference type="ChEBI" id="CHEBI:57455"/>
        <dbReference type="ChEBI" id="CHEBI:57457"/>
        <dbReference type="ChEBI" id="CHEBI:456216"/>
        <dbReference type="EC" id="6.3.3.2"/>
    </reaction>
</comment>
<dbReference type="PANTHER" id="PTHR23407">
    <property type="entry name" value="ATPASE INHIBITOR/5-FORMYLTETRAHYDROFOLATE CYCLO-LIGASE"/>
    <property type="match status" value="1"/>
</dbReference>
<sequence length="193" mass="22617">MDKILLRKKLLEKRRNMNTDDIKEKNKLIKERLYDSGIYKNSKFIMAYIDFRNEVETKEIIKYSLKLSKRIGVPISIPKTRELIISELFDFDKELENGVYNILTPKKEFIREISPKEIDLVLVPAVAFDRKGYRIGYGGGYYDRFFEKLDSHTIKLGLAFDIQIIPEVPAGKYDLPVDYVITNKELINCKDPD</sequence>
<dbReference type="GO" id="GO:0046872">
    <property type="term" value="F:metal ion binding"/>
    <property type="evidence" value="ECO:0007669"/>
    <property type="project" value="UniProtKB-KW"/>
</dbReference>
<reference evidence="7" key="1">
    <citation type="submission" date="2019-01" db="EMBL/GenBank/DDBJ databases">
        <title>Draft genomes of a novel of Sporanaerobacter strains.</title>
        <authorList>
            <person name="Ma S."/>
        </authorList>
    </citation>
    <scope>NUCLEOTIDE SEQUENCE [LARGE SCALE GENOMIC DNA]</scope>
    <source>
        <strain evidence="7">NJN-17</strain>
    </source>
</reference>
<dbReference type="Proteomes" id="UP000287969">
    <property type="component" value="Chromosome"/>
</dbReference>
<dbReference type="NCBIfam" id="TIGR02727">
    <property type="entry name" value="MTHFS_bact"/>
    <property type="match status" value="1"/>
</dbReference>
<dbReference type="AlphaFoldDB" id="A0A410QA97"/>
<dbReference type="Pfam" id="PF01812">
    <property type="entry name" value="5-FTHF_cyc-lig"/>
    <property type="match status" value="1"/>
</dbReference>
<proteinExistence type="inferred from homology"/>
<evidence type="ECO:0000256" key="2">
    <source>
        <dbReference type="ARBA" id="ARBA00022741"/>
    </source>
</evidence>
<keyword evidence="3 4" id="KW-0067">ATP-binding</keyword>
<organism evidence="6 7">
    <name type="scientific">Acidilutibacter cellobiosedens</name>
    <dbReference type="NCBI Taxonomy" id="2507161"/>
    <lineage>
        <taxon>Bacteria</taxon>
        <taxon>Bacillati</taxon>
        <taxon>Bacillota</taxon>
        <taxon>Tissierellia</taxon>
        <taxon>Tissierellales</taxon>
        <taxon>Acidilutibacteraceae</taxon>
        <taxon>Acidilutibacter</taxon>
    </lineage>
</organism>
<evidence type="ECO:0000256" key="5">
    <source>
        <dbReference type="RuleBase" id="RU361279"/>
    </source>
</evidence>
<keyword evidence="7" id="KW-1185">Reference proteome</keyword>
<dbReference type="OrthoDB" id="9801938at2"/>
<dbReference type="RefSeq" id="WP_128752051.1">
    <property type="nucleotide sequence ID" value="NZ_CP035282.1"/>
</dbReference>
<dbReference type="GO" id="GO:0035999">
    <property type="term" value="P:tetrahydrofolate interconversion"/>
    <property type="evidence" value="ECO:0007669"/>
    <property type="project" value="TreeGrafter"/>
</dbReference>
<comment type="similarity">
    <text evidence="1 5">Belongs to the 5-formyltetrahydrofolate cyclo-ligase family.</text>
</comment>
<evidence type="ECO:0000256" key="3">
    <source>
        <dbReference type="ARBA" id="ARBA00022840"/>
    </source>
</evidence>
<keyword evidence="6" id="KW-0436">Ligase</keyword>
<evidence type="ECO:0000256" key="4">
    <source>
        <dbReference type="PIRSR" id="PIRSR006806-1"/>
    </source>
</evidence>
<keyword evidence="5" id="KW-0460">Magnesium</keyword>
<dbReference type="InterPro" id="IPR002698">
    <property type="entry name" value="FTHF_cligase"/>
</dbReference>
<keyword evidence="2 4" id="KW-0547">Nucleotide-binding</keyword>
<comment type="cofactor">
    <cofactor evidence="5">
        <name>Mg(2+)</name>
        <dbReference type="ChEBI" id="CHEBI:18420"/>
    </cofactor>
</comment>
<name>A0A410QA97_9FIRM</name>
<keyword evidence="5" id="KW-0479">Metal-binding</keyword>
<dbReference type="EC" id="6.3.3.2" evidence="5"/>
<gene>
    <name evidence="6" type="ORF">EQM13_04600</name>
</gene>
<accession>A0A410QA97</accession>
<evidence type="ECO:0000313" key="7">
    <source>
        <dbReference type="Proteomes" id="UP000287969"/>
    </source>
</evidence>
<dbReference type="PANTHER" id="PTHR23407:SF1">
    <property type="entry name" value="5-FORMYLTETRAHYDROFOLATE CYCLO-LIGASE"/>
    <property type="match status" value="1"/>
</dbReference>
<dbReference type="InterPro" id="IPR024185">
    <property type="entry name" value="FTHF_cligase-like_sf"/>
</dbReference>
<feature type="binding site" evidence="4">
    <location>
        <begin position="3"/>
        <end position="7"/>
    </location>
    <ligand>
        <name>ATP</name>
        <dbReference type="ChEBI" id="CHEBI:30616"/>
    </ligand>
</feature>
<dbReference type="GO" id="GO:0005524">
    <property type="term" value="F:ATP binding"/>
    <property type="evidence" value="ECO:0007669"/>
    <property type="project" value="UniProtKB-KW"/>
</dbReference>
<dbReference type="SUPFAM" id="SSF100950">
    <property type="entry name" value="NagB/RpiA/CoA transferase-like"/>
    <property type="match status" value="1"/>
</dbReference>